<feature type="coiled-coil region" evidence="6">
    <location>
        <begin position="1227"/>
        <end position="1296"/>
    </location>
</feature>
<feature type="coiled-coil region" evidence="6">
    <location>
        <begin position="865"/>
        <end position="949"/>
    </location>
</feature>
<dbReference type="Proteomes" id="UP000053201">
    <property type="component" value="Unassembled WGS sequence"/>
</dbReference>
<feature type="region of interest" description="Disordered" evidence="7">
    <location>
        <begin position="1"/>
        <end position="121"/>
    </location>
</feature>
<feature type="coiled-coil region" evidence="6">
    <location>
        <begin position="1661"/>
        <end position="1785"/>
    </location>
</feature>
<feature type="region of interest" description="Disordered" evidence="7">
    <location>
        <begin position="1811"/>
        <end position="1846"/>
    </location>
</feature>
<feature type="coiled-coil region" evidence="6">
    <location>
        <begin position="1336"/>
        <end position="1363"/>
    </location>
</feature>
<gene>
    <name evidence="9" type="ORF">SPPG_07328</name>
</gene>
<dbReference type="Gene3D" id="1.10.287.1490">
    <property type="match status" value="1"/>
</dbReference>
<evidence type="ECO:0000259" key="8">
    <source>
        <dbReference type="Pfam" id="PF10495"/>
    </source>
</evidence>
<feature type="compositionally biased region" description="Polar residues" evidence="7">
    <location>
        <begin position="2501"/>
        <end position="2531"/>
    </location>
</feature>
<evidence type="ECO:0000256" key="7">
    <source>
        <dbReference type="SAM" id="MobiDB-lite"/>
    </source>
</evidence>
<dbReference type="Pfam" id="PF10495">
    <property type="entry name" value="PACT_coil_coil"/>
    <property type="match status" value="1"/>
</dbReference>
<reference evidence="9 10" key="1">
    <citation type="submission" date="2009-08" db="EMBL/GenBank/DDBJ databases">
        <title>The Genome Sequence of Spizellomyces punctatus strain DAOM BR117.</title>
        <authorList>
            <consortium name="The Broad Institute Genome Sequencing Platform"/>
            <person name="Russ C."/>
            <person name="Cuomo C."/>
            <person name="Shea T."/>
            <person name="Young S.K."/>
            <person name="Zeng Q."/>
            <person name="Koehrsen M."/>
            <person name="Haas B."/>
            <person name="Borodovsky M."/>
            <person name="Guigo R."/>
            <person name="Alvarado L."/>
            <person name="Berlin A."/>
            <person name="Bochicchio J."/>
            <person name="Borenstein D."/>
            <person name="Chapman S."/>
            <person name="Chen Z."/>
            <person name="Engels R."/>
            <person name="Freedman E."/>
            <person name="Gellesch M."/>
            <person name="Goldberg J."/>
            <person name="Griggs A."/>
            <person name="Gujja S."/>
            <person name="Heiman D."/>
            <person name="Hepburn T."/>
            <person name="Howarth C."/>
            <person name="Jen D."/>
            <person name="Larson L."/>
            <person name="Lewis B."/>
            <person name="Mehta T."/>
            <person name="Park D."/>
            <person name="Pearson M."/>
            <person name="Roberts A."/>
            <person name="Saif S."/>
            <person name="Shenoy N."/>
            <person name="Sisk P."/>
            <person name="Stolte C."/>
            <person name="Sykes S."/>
            <person name="Thomson T."/>
            <person name="Walk T."/>
            <person name="White J."/>
            <person name="Yandava C."/>
            <person name="Burger G."/>
            <person name="Gray M.W."/>
            <person name="Holland P.W.H."/>
            <person name="King N."/>
            <person name="Lang F.B.F."/>
            <person name="Roger A.J."/>
            <person name="Ruiz-Trillo I."/>
            <person name="Lander E."/>
            <person name="Nusbaum C."/>
        </authorList>
    </citation>
    <scope>NUCLEOTIDE SEQUENCE [LARGE SCALE GENOMIC DNA]</scope>
    <source>
        <strain evidence="9 10">DAOM BR117</strain>
    </source>
</reference>
<feature type="coiled-coil region" evidence="6">
    <location>
        <begin position="682"/>
        <end position="829"/>
    </location>
</feature>
<feature type="compositionally biased region" description="Basic residues" evidence="7">
    <location>
        <begin position="8"/>
        <end position="18"/>
    </location>
</feature>
<dbReference type="eggNOG" id="ENOG502QT6K">
    <property type="taxonomic scope" value="Eukaryota"/>
</dbReference>
<dbReference type="GeneID" id="27690550"/>
<dbReference type="EMBL" id="KQ257464">
    <property type="protein sequence ID" value="KNC97402.1"/>
    <property type="molecule type" value="Genomic_DNA"/>
</dbReference>
<proteinExistence type="predicted"/>
<keyword evidence="2" id="KW-0963">Cytoplasm</keyword>
<protein>
    <recommendedName>
        <fullName evidence="8">Pericentrin/AKAP-450 centrosomal targeting domain-containing protein</fullName>
    </recommendedName>
</protein>
<keyword evidence="4 6" id="KW-0175">Coiled coil</keyword>
<feature type="non-terminal residue" evidence="9">
    <location>
        <position position="1"/>
    </location>
</feature>
<dbReference type="GO" id="GO:0005815">
    <property type="term" value="C:microtubule organizing center"/>
    <property type="evidence" value="ECO:0007669"/>
    <property type="project" value="UniProtKB-SubCell"/>
</dbReference>
<dbReference type="GO" id="GO:0005737">
    <property type="term" value="C:cytoplasm"/>
    <property type="evidence" value="ECO:0007669"/>
    <property type="project" value="UniProtKB-ARBA"/>
</dbReference>
<evidence type="ECO:0000256" key="1">
    <source>
        <dbReference type="ARBA" id="ARBA00004267"/>
    </source>
</evidence>
<feature type="region of interest" description="Disordered" evidence="7">
    <location>
        <begin position="1625"/>
        <end position="1652"/>
    </location>
</feature>
<dbReference type="VEuPathDB" id="FungiDB:SPPG_07328"/>
<evidence type="ECO:0000313" key="10">
    <source>
        <dbReference type="Proteomes" id="UP000053201"/>
    </source>
</evidence>
<feature type="region of interest" description="Disordered" evidence="7">
    <location>
        <begin position="2199"/>
        <end position="2223"/>
    </location>
</feature>
<feature type="coiled-coil region" evidence="6">
    <location>
        <begin position="516"/>
        <end position="652"/>
    </location>
</feature>
<dbReference type="InParanoid" id="A0A0L0H845"/>
<dbReference type="OrthoDB" id="10255000at2759"/>
<keyword evidence="3" id="KW-0597">Phosphoprotein</keyword>
<organism evidence="9 10">
    <name type="scientific">Spizellomyces punctatus (strain DAOM BR117)</name>
    <dbReference type="NCBI Taxonomy" id="645134"/>
    <lineage>
        <taxon>Eukaryota</taxon>
        <taxon>Fungi</taxon>
        <taxon>Fungi incertae sedis</taxon>
        <taxon>Chytridiomycota</taxon>
        <taxon>Chytridiomycota incertae sedis</taxon>
        <taxon>Chytridiomycetes</taxon>
        <taxon>Spizellomycetales</taxon>
        <taxon>Spizellomycetaceae</taxon>
        <taxon>Spizellomyces</taxon>
    </lineage>
</organism>
<feature type="coiled-coil region" evidence="6">
    <location>
        <begin position="1467"/>
        <end position="1575"/>
    </location>
</feature>
<keyword evidence="10" id="KW-1185">Reference proteome</keyword>
<feature type="compositionally biased region" description="Polar residues" evidence="7">
    <location>
        <begin position="1627"/>
        <end position="1642"/>
    </location>
</feature>
<feature type="coiled-coil region" evidence="6">
    <location>
        <begin position="2073"/>
        <end position="2196"/>
    </location>
</feature>
<feature type="coiled-coil region" evidence="6">
    <location>
        <begin position="978"/>
        <end position="1201"/>
    </location>
</feature>
<dbReference type="PANTHER" id="PTHR43941">
    <property type="entry name" value="STRUCTURAL MAINTENANCE OF CHROMOSOMES PROTEIN 2"/>
    <property type="match status" value="1"/>
</dbReference>
<feature type="coiled-coil region" evidence="6">
    <location>
        <begin position="2413"/>
        <end position="2443"/>
    </location>
</feature>
<evidence type="ECO:0000256" key="5">
    <source>
        <dbReference type="ARBA" id="ARBA00023212"/>
    </source>
</evidence>
<feature type="coiled-coil region" evidence="6">
    <location>
        <begin position="414"/>
        <end position="462"/>
    </location>
</feature>
<name>A0A0L0H845_SPIPD</name>
<dbReference type="InterPro" id="IPR019528">
    <property type="entry name" value="PACT_domain"/>
</dbReference>
<feature type="coiled-coil region" evidence="6">
    <location>
        <begin position="127"/>
        <end position="379"/>
    </location>
</feature>
<dbReference type="RefSeq" id="XP_016605442.1">
    <property type="nucleotide sequence ID" value="XM_016755489.1"/>
</dbReference>
<evidence type="ECO:0000256" key="3">
    <source>
        <dbReference type="ARBA" id="ARBA00022553"/>
    </source>
</evidence>
<feature type="compositionally biased region" description="Basic and acidic residues" evidence="7">
    <location>
        <begin position="2483"/>
        <end position="2500"/>
    </location>
</feature>
<evidence type="ECO:0000256" key="2">
    <source>
        <dbReference type="ARBA" id="ARBA00022490"/>
    </source>
</evidence>
<comment type="subcellular location">
    <subcellularLocation>
        <location evidence="1">Cytoplasm</location>
        <location evidence="1">Cytoskeleton</location>
        <location evidence="1">Microtubule organizing center</location>
    </subcellularLocation>
</comment>
<feature type="compositionally biased region" description="Polar residues" evidence="7">
    <location>
        <begin position="26"/>
        <end position="36"/>
    </location>
</feature>
<dbReference type="SUPFAM" id="SSF90257">
    <property type="entry name" value="Myosin rod fragments"/>
    <property type="match status" value="1"/>
</dbReference>
<keyword evidence="5" id="KW-0206">Cytoskeleton</keyword>
<accession>A0A0L0H845</accession>
<feature type="region of interest" description="Disordered" evidence="7">
    <location>
        <begin position="2483"/>
        <end position="2554"/>
    </location>
</feature>
<feature type="compositionally biased region" description="Basic and acidic residues" evidence="7">
    <location>
        <begin position="2199"/>
        <end position="2208"/>
    </location>
</feature>
<feature type="domain" description="Pericentrin/AKAP-450 centrosomal targeting" evidence="8">
    <location>
        <begin position="2303"/>
        <end position="2369"/>
    </location>
</feature>
<evidence type="ECO:0000256" key="6">
    <source>
        <dbReference type="SAM" id="Coils"/>
    </source>
</evidence>
<evidence type="ECO:0000256" key="4">
    <source>
        <dbReference type="ARBA" id="ARBA00023054"/>
    </source>
</evidence>
<dbReference type="OMA" id="EKYDDSQ"/>
<dbReference type="STRING" id="645134.A0A0L0H845"/>
<sequence length="2554" mass="289697">MREQKLAAAKKKLAKYQKQRAAGLPRSTSATPSETAGSPPDSRVVSPESSVENLHADAGGRPRTGSMLSTSSIAADERSASPLGTLTGLRNRTDPPRSGSPVPTFPPNVQRIATPPPPAEPDLIQRVRELASDNQHLARRMRELSNENRELKEKMKQFEVHGVPQEKAEVAADMDGRIAELTAHLEEARSAATEAEAERTELSRELQQLRTRLDETDTLAQQLEALKEENENLRQGRTEQQQHSDEALEMIQQMREDAEIFRKEKLAGESKIKQLELELSQLQSAEVPGSVDHDSAQLNADLEMTRSQLDSAQNTIQQQATELEEVRGELERMQAVAGQGAATSSEEQTGVIEDLRNQLANAKETTKEQASEITEIRQQLAVLEKAHGDLATENELLASKAATAASSGPSTVPDADLVLERDELTSQVQKLKEELQAITEEYEQCKAEVTTLRDENATLMADRDAHASQMEELSSTQGELQMQVQTLAQDNEAIRRQHVTVVGNMRKLLEDMSGRSAAATREKEAMTIRVRELEEEVKRVRNEYPTLLSANAEAESKLQQLESDVEYLRTEREQLLTEMDLMKENIKERELRAAEDTNTLVETMRDLTDQVADLKKQITQLTKEKADAVLEKDALERKVEELSSVDATHKEELHRSQSMMMDELNERQALISDLQSQLDVVRNDATAELAEKARQLQEVSAQLEDLRIRSASESTAKDNDIKSLNQKLQEHAAKEEQLAASAEELTVEVHSLQQQLAEEIQKRESTEDRVRLLEAELQAREELIASITRERSLEIEGVLDQRDQSIKELMEAQEQLASVVAARAELEQLLEGMQPEKIAREREIATLTAQKEALVLKLREFATEKDNAARQVTELSAGLADAEAALDMLNEEKEMLQMAMAEADRVLRAQLAEANERYNHLVSEGGDKAKELKKELDIVTEERDRRLAEVNELVAERDGLHDRIARIMEKFDGRTEEIERLHQERDAALQERERMAAECDELQAQIELVEVERKRVHTAMEEGVVKMTELEARVMTLEEEKGALREEVDIREEERAALIRELDSLKETVDTFRQRKDEEEKERSVWKQRIEEVNARVGEISEENERLLQSLNARETHIAYLQEELEREQLSVAEISQKLTDLETASNEQVAARQELETVSEIIRKEREDALEKVAALEQMIPELEAQMEQERGVLSAAQKEAEQRHAVAQSSLEDVGAQVLRITQERETLASERDVLEARTQELQAQVTALEEERHSLMEERDRSTAIVQTLQGQLVEMEETISMLEEDYESRLDERGKVLIDLQTTKDEFAHRNTVLEAEIELLTKSTEQNGRLLEEERALVQELQKALEDLQTSFEEIRTRMGEQKNAHEEEKSAMIKSFAERDEEEKLKLQDIVNVMKGVVGAVGGGEQSPVDWESTPEGSLDELTASRTRLLVRINDLARKMRDMVEMQSLSLASAGEVEQRLHQIRAEHDAVSQAKTKLEQRVKKLEGVETELRGQLDEAIELSASREEESRQLRATVDALEREKEVMEKSHNALVQQSRDEAARLVTELENARQEVQRVSKELYEATQAHSLDSSLPDALEKLREEQDRSSALAMELADVKLKLEGKERALEVLKRDLQRVSESQMSDTSATSPVSHDTLHSKDLSQPPVTAATVDQLRHRVTMLTEERDLMRSEVREKTRMIDELHVRTSTLEADVQSLERALGEADEVLRENEIELRRNNLVLEELDDKRALVVKLEEEITALQSRVLQLEDAAIARDELKKEVDGLREMVEAKSAQIRHMAADFDARLAEEKALYLRSNRDGHTTDTYEADDEEDGLAARGGRVRRPAKRTPSGNVATSSIADMRSLVSHVVGVVGDYQSAVAALVARKDGFLDLLRSTTVGGYERLPKRILDDLNILITKLHDVEDQHVILGKELSSVGALIDTTAKGGLGRPVSDHEGNYHLTPGEYADLYEKAAAAEQYQRQLENSHALLKDHAMQTQVLKDALQSMTQESTSTQRQNGNEKVLQRQLDELRRVWTHELEANTALRELITRTQRDAMHAQDKARAAQARMREEFDELVDLLDAATKDAEMARSDVKLLEDKLNNQFFEHQEAASAQEEMHTAERKALEGLVDALERERDRIVDDFRRVKERLEEKILQGETQIRHLEEVSLEKDDRIRRLDGRVQHLEDARRSAEIQVLRLEKERGRLVDRRHPSDAKTQSPSDAGDEGLRDEVGLLQKELKKIRQSSREMMVVLRETLKNTIGDVSGSGHDVMAVLGENDDKVAKVDMSRIKEQCRQLISEVLYLRALVDRLSTWRADLKYQKLYLSLTVQSHRATLAGVGLEPSGVGSDKPVIKLKRCVDVVRSLIRMRILARNWKQALSESQQHFFAELCGDTEPILSRSAVGSWENLLDLEQDDPRMRELEEEVIRLKDAKLALENENERLAKAVASLHHLRVREGEEERGWEVAREPARDSGREMLRERRSLRDAYTREDDRTERDTYEDRQRVSSSGRYYGESTSTYSNESTAYRGSNRSGQLSPRWAPVSRGMNGRLQERRRGGG</sequence>
<evidence type="ECO:0000313" key="9">
    <source>
        <dbReference type="EMBL" id="KNC97402.1"/>
    </source>
</evidence>